<accession>A0A286ABZ9</accession>
<dbReference type="EMBL" id="OCMU01000001">
    <property type="protein sequence ID" value="SOD19423.1"/>
    <property type="molecule type" value="Genomic_DNA"/>
</dbReference>
<gene>
    <name evidence="1" type="ORF">SAMN06297164_2412</name>
</gene>
<organism evidence="1 2">
    <name type="scientific">Nitrosomonas ureae</name>
    <dbReference type="NCBI Taxonomy" id="44577"/>
    <lineage>
        <taxon>Bacteria</taxon>
        <taxon>Pseudomonadati</taxon>
        <taxon>Pseudomonadota</taxon>
        <taxon>Betaproteobacteria</taxon>
        <taxon>Nitrosomonadales</taxon>
        <taxon>Nitrosomonadaceae</taxon>
        <taxon>Nitrosomonas</taxon>
    </lineage>
</organism>
<dbReference type="AlphaFoldDB" id="A0A286ABZ9"/>
<reference evidence="1 2" key="1">
    <citation type="submission" date="2017-09" db="EMBL/GenBank/DDBJ databases">
        <authorList>
            <person name="Ehlers B."/>
            <person name="Leendertz F.H."/>
        </authorList>
    </citation>
    <scope>NUCLEOTIDE SEQUENCE [LARGE SCALE GENOMIC DNA]</scope>
    <source>
        <strain evidence="1 2">Nm42</strain>
    </source>
</reference>
<evidence type="ECO:0000313" key="1">
    <source>
        <dbReference type="EMBL" id="SOD19423.1"/>
    </source>
</evidence>
<proteinExistence type="predicted"/>
<name>A0A286ABZ9_9PROT</name>
<sequence>MKIEGSKYKMKHPAASSEVFCILQSNQPSSQGGGELNPKRLKRIGIFSGVLDTASLNIYSVDIKEFNGQRIYYPTNDAK</sequence>
<evidence type="ECO:0000313" key="2">
    <source>
        <dbReference type="Proteomes" id="UP000219335"/>
    </source>
</evidence>
<dbReference type="Proteomes" id="UP000219335">
    <property type="component" value="Unassembled WGS sequence"/>
</dbReference>
<protein>
    <submittedName>
        <fullName evidence="1">Uncharacterized protein</fullName>
    </submittedName>
</protein>